<keyword evidence="8" id="KW-1185">Reference proteome</keyword>
<proteinExistence type="predicted"/>
<protein>
    <submittedName>
        <fullName evidence="7">Cell envelope biogenesis protein OmpA</fullName>
    </submittedName>
</protein>
<dbReference type="Proteomes" id="UP000023430">
    <property type="component" value="Unassembled WGS sequence"/>
</dbReference>
<dbReference type="EMBL" id="JAME01000003">
    <property type="protein sequence ID" value="ETX30439.1"/>
    <property type="molecule type" value="Genomic_DNA"/>
</dbReference>
<dbReference type="PRINTS" id="PR01021">
    <property type="entry name" value="OMPADOMAIN"/>
</dbReference>
<evidence type="ECO:0000256" key="3">
    <source>
        <dbReference type="ARBA" id="ARBA00023237"/>
    </source>
</evidence>
<evidence type="ECO:0000313" key="7">
    <source>
        <dbReference type="EMBL" id="ETX30439.1"/>
    </source>
</evidence>
<dbReference type="RefSeq" id="WP_043766103.1">
    <property type="nucleotide sequence ID" value="NZ_JAME01000003.1"/>
</dbReference>
<dbReference type="PATRIC" id="fig|1449351.3.peg.491"/>
<dbReference type="eggNOG" id="COG2885">
    <property type="taxonomic scope" value="Bacteria"/>
</dbReference>
<reference evidence="7 8" key="1">
    <citation type="submission" date="2014-01" db="EMBL/GenBank/DDBJ databases">
        <title>Roseivivax isoporae LMG 25204 Genome Sequencing.</title>
        <authorList>
            <person name="Lai Q."/>
            <person name="Li G."/>
            <person name="Shao Z."/>
        </authorList>
    </citation>
    <scope>NUCLEOTIDE SEQUENCE [LARGE SCALE GENOMIC DNA]</scope>
    <source>
        <strain evidence="7 8">LMG 25204</strain>
    </source>
</reference>
<dbReference type="PANTHER" id="PTHR30329">
    <property type="entry name" value="STATOR ELEMENT OF FLAGELLAR MOTOR COMPLEX"/>
    <property type="match status" value="1"/>
</dbReference>
<evidence type="ECO:0000256" key="4">
    <source>
        <dbReference type="PROSITE-ProRule" id="PRU00473"/>
    </source>
</evidence>
<evidence type="ECO:0000259" key="6">
    <source>
        <dbReference type="PROSITE" id="PS51123"/>
    </source>
</evidence>
<dbReference type="PROSITE" id="PS51123">
    <property type="entry name" value="OMPA_2"/>
    <property type="match status" value="1"/>
</dbReference>
<accession>X7FEJ1</accession>
<evidence type="ECO:0000256" key="5">
    <source>
        <dbReference type="SAM" id="SignalP"/>
    </source>
</evidence>
<dbReference type="Pfam" id="PF00691">
    <property type="entry name" value="OmpA"/>
    <property type="match status" value="1"/>
</dbReference>
<dbReference type="InterPro" id="IPR006665">
    <property type="entry name" value="OmpA-like"/>
</dbReference>
<keyword evidence="2 4" id="KW-0472">Membrane</keyword>
<dbReference type="InterPro" id="IPR050330">
    <property type="entry name" value="Bact_OuterMem_StrucFunc"/>
</dbReference>
<dbReference type="InterPro" id="IPR036737">
    <property type="entry name" value="OmpA-like_sf"/>
</dbReference>
<feature type="chain" id="PRO_5004978383" evidence="5">
    <location>
        <begin position="25"/>
        <end position="336"/>
    </location>
</feature>
<keyword evidence="5" id="KW-0732">Signal</keyword>
<dbReference type="CDD" id="cd07185">
    <property type="entry name" value="OmpA_C-like"/>
    <property type="match status" value="1"/>
</dbReference>
<evidence type="ECO:0000256" key="2">
    <source>
        <dbReference type="ARBA" id="ARBA00023136"/>
    </source>
</evidence>
<dbReference type="OrthoDB" id="9792021at2"/>
<organism evidence="7 8">
    <name type="scientific">Roseivivax isoporae LMG 25204</name>
    <dbReference type="NCBI Taxonomy" id="1449351"/>
    <lineage>
        <taxon>Bacteria</taxon>
        <taxon>Pseudomonadati</taxon>
        <taxon>Pseudomonadota</taxon>
        <taxon>Alphaproteobacteria</taxon>
        <taxon>Rhodobacterales</taxon>
        <taxon>Roseobacteraceae</taxon>
        <taxon>Roseivivax</taxon>
    </lineage>
</organism>
<keyword evidence="3" id="KW-0998">Cell outer membrane</keyword>
<feature type="domain" description="OmpA-like" evidence="6">
    <location>
        <begin position="218"/>
        <end position="336"/>
    </location>
</feature>
<name>X7FEJ1_9RHOB</name>
<gene>
    <name evidence="7" type="ORF">RISW2_12275</name>
</gene>
<dbReference type="InterPro" id="IPR006664">
    <property type="entry name" value="OMP_bac"/>
</dbReference>
<dbReference type="GO" id="GO:0009279">
    <property type="term" value="C:cell outer membrane"/>
    <property type="evidence" value="ECO:0007669"/>
    <property type="project" value="UniProtKB-SubCell"/>
</dbReference>
<dbReference type="STRING" id="1449351.RISW2_12275"/>
<comment type="caution">
    <text evidence="7">The sequence shown here is derived from an EMBL/GenBank/DDBJ whole genome shotgun (WGS) entry which is preliminary data.</text>
</comment>
<sequence>MTIITGRRASAALALWLAAAGAAAQVLPDLPLPEGGVRTVAEVEAGARYRLPTGAWTAAQGLPTRRVDGQVSRAAWRIPGGTMTPGQVVAPIRDALDAAGWTILLDCASEGCGGFDFRFETEVLPAPDMYVNLTDYHFLSAEAPDGAAVLGVLVSRSAADGFVQVIGAIPGPAPESPFPVPVIDPDDAAPALPIPATQGLPSTAGSMTGSGPAVVATLEAEGHAILTDMQFESGDSSLGDAEVASLDAIADYLYANPDRRVLFVGHTDATGSLEANRALSRDRAGAAVAYLRDRHGLGADRISADGAGYLAPVASNLDADGRIRNRRVEAVLLPGE</sequence>
<evidence type="ECO:0000256" key="1">
    <source>
        <dbReference type="ARBA" id="ARBA00004442"/>
    </source>
</evidence>
<dbReference type="PANTHER" id="PTHR30329:SF21">
    <property type="entry name" value="LIPOPROTEIN YIAD-RELATED"/>
    <property type="match status" value="1"/>
</dbReference>
<dbReference type="SUPFAM" id="SSF103088">
    <property type="entry name" value="OmpA-like"/>
    <property type="match status" value="1"/>
</dbReference>
<evidence type="ECO:0000313" key="8">
    <source>
        <dbReference type="Proteomes" id="UP000023430"/>
    </source>
</evidence>
<comment type="subcellular location">
    <subcellularLocation>
        <location evidence="1">Cell outer membrane</location>
    </subcellularLocation>
</comment>
<dbReference type="Gene3D" id="3.30.1330.60">
    <property type="entry name" value="OmpA-like domain"/>
    <property type="match status" value="1"/>
</dbReference>
<dbReference type="AlphaFoldDB" id="X7FEJ1"/>
<feature type="signal peptide" evidence="5">
    <location>
        <begin position="1"/>
        <end position="24"/>
    </location>
</feature>